<evidence type="ECO:0000313" key="1">
    <source>
        <dbReference type="EMBL" id="KAG8627299.1"/>
    </source>
</evidence>
<protein>
    <submittedName>
        <fullName evidence="1">Uncharacterized protein</fullName>
    </submittedName>
</protein>
<gene>
    <name evidence="1" type="ORF">KVT40_004782</name>
</gene>
<dbReference type="OrthoDB" id="10431250at2759"/>
<dbReference type="EMBL" id="JAESVG020000005">
    <property type="protein sequence ID" value="KAG8627299.1"/>
    <property type="molecule type" value="Genomic_DNA"/>
</dbReference>
<proteinExistence type="predicted"/>
<dbReference type="Proteomes" id="UP000809789">
    <property type="component" value="Unassembled WGS sequence"/>
</dbReference>
<dbReference type="AlphaFoldDB" id="A0A8K0PJ30"/>
<organism evidence="1 2">
    <name type="scientific">Elsinoe batatas</name>
    <dbReference type="NCBI Taxonomy" id="2601811"/>
    <lineage>
        <taxon>Eukaryota</taxon>
        <taxon>Fungi</taxon>
        <taxon>Dikarya</taxon>
        <taxon>Ascomycota</taxon>
        <taxon>Pezizomycotina</taxon>
        <taxon>Dothideomycetes</taxon>
        <taxon>Dothideomycetidae</taxon>
        <taxon>Myriangiales</taxon>
        <taxon>Elsinoaceae</taxon>
        <taxon>Elsinoe</taxon>
    </lineage>
</organism>
<accession>A0A8K0PJ30</accession>
<keyword evidence="2" id="KW-1185">Reference proteome</keyword>
<reference evidence="1" key="1">
    <citation type="submission" date="2021-07" db="EMBL/GenBank/DDBJ databases">
        <title>Elsinoe batatas strain:CRI-CJ2 Genome sequencing and assembly.</title>
        <authorList>
            <person name="Huang L."/>
        </authorList>
    </citation>
    <scope>NUCLEOTIDE SEQUENCE</scope>
    <source>
        <strain evidence="1">CRI-CJ2</strain>
    </source>
</reference>
<sequence length="193" mass="22345">MVSRILTKKSLITSLAVFPTAAMSFRRPASCGKGGMRCLSSHTRSLEWLYKYYSDDISNMMQRRRDGIAEAFFDSIHHATNFKLDDELRRQLRRLADRAATLSDHLHASPATYELPPYEVWYDPKKSTVPRYSRETHEDMDRVSRPDDVYVACHALVWPGLSQHADERCQNVEDNARRVKSRIRVTTMPLPDD</sequence>
<name>A0A8K0PJ30_9PEZI</name>
<comment type="caution">
    <text evidence="1">The sequence shown here is derived from an EMBL/GenBank/DDBJ whole genome shotgun (WGS) entry which is preliminary data.</text>
</comment>
<evidence type="ECO:0000313" key="2">
    <source>
        <dbReference type="Proteomes" id="UP000809789"/>
    </source>
</evidence>